<keyword evidence="2" id="KW-1185">Reference proteome</keyword>
<accession>A0ACD5UA08</accession>
<evidence type="ECO:0000313" key="2">
    <source>
        <dbReference type="Proteomes" id="UP001732700"/>
    </source>
</evidence>
<reference evidence="1" key="2">
    <citation type="submission" date="2025-09" db="UniProtKB">
        <authorList>
            <consortium name="EnsemblPlants"/>
        </authorList>
    </citation>
    <scope>IDENTIFICATION</scope>
</reference>
<reference evidence="1" key="1">
    <citation type="submission" date="2021-05" db="EMBL/GenBank/DDBJ databases">
        <authorList>
            <person name="Scholz U."/>
            <person name="Mascher M."/>
            <person name="Fiebig A."/>
        </authorList>
    </citation>
    <scope>NUCLEOTIDE SEQUENCE [LARGE SCALE GENOMIC DNA]</scope>
</reference>
<protein>
    <submittedName>
        <fullName evidence="1">Uncharacterized protein</fullName>
    </submittedName>
</protein>
<evidence type="ECO:0000313" key="1">
    <source>
        <dbReference type="EnsemblPlants" id="AVESA.00010b.r2.2AG0218090.1.CDS"/>
    </source>
</evidence>
<sequence>MAPPRRSDEDIPPELGAALSNIANALAAMQQNQQRLEESVRRNEFAPLPPPPKRGDIKSFLKFKPRQFDVSDRPLDADDWLRETSRLLETADVPEQEWVKCATHLLKGDAALWWENYLKASCTGFQPTWGQFSGAFKEQFLSEIVMERMKEAFLNLKQGNDNVNTYIRNFMNLSRYGGDEVSDDKKKQKRFRQGLNASIKYAITHARPASFLELQHTALQEEASRQVFEESKKHNRDASSSSVMAAPSKRRVWVPNTPPSLPASPRPSSYTSRPLNSITAAPRGYTNNYPGAPGGVPGYVAPRPPGDCYTCGDPGHLSWNCPLKNKALPQPPPRSAASSPTVRAPPPRALNINTKPGSSSISDGQHYRTKQRDSVPVLNRTSRSPPSPVATVSQQLLSPSVPLRSQLLPAFSGNSRTQEEPSYVPPSLLRGASASAPSLPCLFTVQFLFAGGRGLLFLGLPDHPSSHECVEAAGSPRVTMSQSFDINVLLKKARGRWLKPSEVYCILLNHEKLQITHEPPNKPPSGSLFLYNRRVNRFFRKDGYAWRRKKDGRTVGEAHERLKVGNVDALSCYYAHGEQNPCFQRRCFWMLEPAYDHIVLVQYLEVAEGRYYSSLSNGSAGSISTLSYTSDIYGNHGSTSDFSEGSESHQSSVTEVSSYFANKEYNHDSGILLSIPEVEKSTLVGKPELGQTSLEQNPEFCMTDSNDSTNKSGLDKALKSITEQLSLGDDDYIYINQARPLDFVTNIEAPERQGNQTSNSPGDDKATQIRAEGTQNGGGRGIPPSWENVLQFNSGLPGSSTYQSGAHYQQSSEYQPPEGLDGSDLHMQISAAKRFLLGPEDSVDSPSYNFIPRDEGINGIDTFSAHDSSLQSYLNPDWTKTTPVTLQSGSYQSNLYHSEISEPLLEHSQFETSSGEDKRLTLTPKQKFNIREISPEWAFCHETTKIIITGDFLCDLSNSCWAVMFGDSEVPVEIVQPGVLRCHTPLHSSGKLALCITTGNREICSEVKDFEFRAKSAASSLTDLAPSSRSTKSTEELSLLAKFSRILLCDDGSSAVSSGFPQSGQSPKHKINEEHWQQLIDELNVGCENPPSVVDWIMEELLKSKLQQWLSLKLQGNNGTYCSLSKHEQGMIHLISALGYEWALSSVLSAGVGINLRDLNGWTALHWAAYFGREKMVAALLAAGASAPAVADPTAQDPVGKTAAFLASERGHMGLAAYLSEVSLTSYLASLTIEESDITKGSAAVEAERAVKSISQRSAQLHGGTEDELSLKDSLAAVRNAAQAAARIQNAFRAFSFRKRQHKDARLKDEYGMTQEDIDELAAASRLYNQHHVSNGQFCDKAAVSIQKKYKGWKGRRNFLNMRRNVVKIQAHVRGHQVRKKYKTFISTVSVLEKVILRWRRKGHGLRGFRAEQSAMIEAEEGEEEDDDDFADDEAVKNFRRQKVDESVQEAVSRVLSMVDSPEARMQYRRMLEEVRQATAKLGTSDEATSSIYNDDLLLEIEKFTW</sequence>
<dbReference type="EnsemblPlants" id="AVESA.00010b.r2.2AG0218090.1">
    <property type="protein sequence ID" value="AVESA.00010b.r2.2AG0218090.1.CDS"/>
    <property type="gene ID" value="AVESA.00010b.r2.2AG0218090"/>
</dbReference>
<dbReference type="Proteomes" id="UP001732700">
    <property type="component" value="Chromosome 2A"/>
</dbReference>
<name>A0ACD5UA08_AVESA</name>
<organism evidence="1 2">
    <name type="scientific">Avena sativa</name>
    <name type="common">Oat</name>
    <dbReference type="NCBI Taxonomy" id="4498"/>
    <lineage>
        <taxon>Eukaryota</taxon>
        <taxon>Viridiplantae</taxon>
        <taxon>Streptophyta</taxon>
        <taxon>Embryophyta</taxon>
        <taxon>Tracheophyta</taxon>
        <taxon>Spermatophyta</taxon>
        <taxon>Magnoliopsida</taxon>
        <taxon>Liliopsida</taxon>
        <taxon>Poales</taxon>
        <taxon>Poaceae</taxon>
        <taxon>BOP clade</taxon>
        <taxon>Pooideae</taxon>
        <taxon>Poodae</taxon>
        <taxon>Poeae</taxon>
        <taxon>Poeae Chloroplast Group 1 (Aveneae type)</taxon>
        <taxon>Aveninae</taxon>
        <taxon>Avena</taxon>
    </lineage>
</organism>
<proteinExistence type="predicted"/>